<gene>
    <name evidence="2" type="ORF">KI387_016170</name>
</gene>
<accession>A0AA38LF21</accession>
<organism evidence="2 3">
    <name type="scientific">Taxus chinensis</name>
    <name type="common">Chinese yew</name>
    <name type="synonym">Taxus wallichiana var. chinensis</name>
    <dbReference type="NCBI Taxonomy" id="29808"/>
    <lineage>
        <taxon>Eukaryota</taxon>
        <taxon>Viridiplantae</taxon>
        <taxon>Streptophyta</taxon>
        <taxon>Embryophyta</taxon>
        <taxon>Tracheophyta</taxon>
        <taxon>Spermatophyta</taxon>
        <taxon>Pinopsida</taxon>
        <taxon>Pinidae</taxon>
        <taxon>Conifers II</taxon>
        <taxon>Cupressales</taxon>
        <taxon>Taxaceae</taxon>
        <taxon>Taxus</taxon>
    </lineage>
</organism>
<evidence type="ECO:0000313" key="2">
    <source>
        <dbReference type="EMBL" id="KAH9321531.1"/>
    </source>
</evidence>
<feature type="non-terminal residue" evidence="2">
    <location>
        <position position="1"/>
    </location>
</feature>
<sequence>ATNIPYRDIRRRNFNNTNGTPARDRNRLTASPTRLAIKAPPIKTTMEIVEEDEEPKYLDSHEAFEALGYADESFNDST</sequence>
<keyword evidence="3" id="KW-1185">Reference proteome</keyword>
<reference evidence="2 3" key="1">
    <citation type="journal article" date="2021" name="Nat. Plants">
        <title>The Taxus genome provides insights into paclitaxel biosynthesis.</title>
        <authorList>
            <person name="Xiong X."/>
            <person name="Gou J."/>
            <person name="Liao Q."/>
            <person name="Li Y."/>
            <person name="Zhou Q."/>
            <person name="Bi G."/>
            <person name="Li C."/>
            <person name="Du R."/>
            <person name="Wang X."/>
            <person name="Sun T."/>
            <person name="Guo L."/>
            <person name="Liang H."/>
            <person name="Lu P."/>
            <person name="Wu Y."/>
            <person name="Zhang Z."/>
            <person name="Ro D.K."/>
            <person name="Shang Y."/>
            <person name="Huang S."/>
            <person name="Yan J."/>
        </authorList>
    </citation>
    <scope>NUCLEOTIDE SEQUENCE [LARGE SCALE GENOMIC DNA]</scope>
    <source>
        <strain evidence="2">Ta-2019</strain>
    </source>
</reference>
<dbReference type="AlphaFoldDB" id="A0AA38LF21"/>
<evidence type="ECO:0000313" key="3">
    <source>
        <dbReference type="Proteomes" id="UP000824469"/>
    </source>
</evidence>
<protein>
    <submittedName>
        <fullName evidence="2">Uncharacterized protein</fullName>
    </submittedName>
</protein>
<feature type="region of interest" description="Disordered" evidence="1">
    <location>
        <begin position="1"/>
        <end position="26"/>
    </location>
</feature>
<feature type="non-terminal residue" evidence="2">
    <location>
        <position position="78"/>
    </location>
</feature>
<dbReference type="EMBL" id="JAHRHJ020000003">
    <property type="protein sequence ID" value="KAH9321531.1"/>
    <property type="molecule type" value="Genomic_DNA"/>
</dbReference>
<name>A0AA38LF21_TAXCH</name>
<dbReference type="Proteomes" id="UP000824469">
    <property type="component" value="Unassembled WGS sequence"/>
</dbReference>
<proteinExistence type="predicted"/>
<comment type="caution">
    <text evidence="2">The sequence shown here is derived from an EMBL/GenBank/DDBJ whole genome shotgun (WGS) entry which is preliminary data.</text>
</comment>
<evidence type="ECO:0000256" key="1">
    <source>
        <dbReference type="SAM" id="MobiDB-lite"/>
    </source>
</evidence>